<feature type="chain" id="PRO_5040346442" evidence="6">
    <location>
        <begin position="24"/>
        <end position="440"/>
    </location>
</feature>
<keyword evidence="3" id="KW-0964">Secreted</keyword>
<evidence type="ECO:0000256" key="4">
    <source>
        <dbReference type="SAM" id="Coils"/>
    </source>
</evidence>
<dbReference type="Gene3D" id="1.10.238.270">
    <property type="match status" value="2"/>
</dbReference>
<dbReference type="PANTHER" id="PTHR21066:SF3">
    <property type="entry name" value="IP02236P"/>
    <property type="match status" value="1"/>
</dbReference>
<comment type="similarity">
    <text evidence="2">Belongs to the PBP/GOBP family.</text>
</comment>
<protein>
    <submittedName>
        <fullName evidence="7">Uncharacterized protein</fullName>
    </submittedName>
</protein>
<evidence type="ECO:0000256" key="3">
    <source>
        <dbReference type="ARBA" id="ARBA00022525"/>
    </source>
</evidence>
<sequence>MSFVMRQLVGFLCLYLIVSSASSDVVGIHQCTELLNTQKLVYCCGKSFLDKFLFVGSNCTPYWDDFGPCRYECLYKHWNLLDQDHKIKKPELYMMITSLYSPLNGYHKYGTALKAAHEICESLGSRHADFLLLYNNQIADHMGVGTSNCLPYAMLHAQCTTIYLTADCPSEYWRPEQECNDLKRVLSSCTKKLDESKEEIQEKHEDMGDSIIEIVWLWSSPQSDISLDFDPLEIHHLITMTDHLGLRLTEIMAWNIALLICCLVAMVASITTDVDCTRRQDFNTVRDCCAYPTFRFDHFQNKCGKYMPVGAPRVSPCLYDCIFNVTNVVVDSVIDPDNARILLEKLFGSNEDFLGAYFDGLMSCADSVKEMMQDRRPRPQSRGKQCSPFAVFYGVCAQLYVFNHCPTSSWSGTESCEMARLQNMNCPSAKSARGSINRIV</sequence>
<reference evidence="7" key="1">
    <citation type="journal article" date="2023" name="Genome Biol. Evol.">
        <title>Long-read-based Genome Assembly of Drosophila gunungcola Reveals Fewer Chemosensory Genes in Flower-breeding Species.</title>
        <authorList>
            <person name="Negi A."/>
            <person name="Liao B.Y."/>
            <person name="Yeh S.D."/>
        </authorList>
    </citation>
    <scope>NUCLEOTIDE SEQUENCE</scope>
    <source>
        <strain evidence="7">Sukarami</strain>
    </source>
</reference>
<evidence type="ECO:0000313" key="8">
    <source>
        <dbReference type="Proteomes" id="UP001059596"/>
    </source>
</evidence>
<feature type="signal peptide" evidence="6">
    <location>
        <begin position="1"/>
        <end position="23"/>
    </location>
</feature>
<dbReference type="Proteomes" id="UP001059596">
    <property type="component" value="Unassembled WGS sequence"/>
</dbReference>
<dbReference type="InterPro" id="IPR052295">
    <property type="entry name" value="Odorant-binding_protein"/>
</dbReference>
<name>A0A9P9YHF1_9MUSC</name>
<keyword evidence="4" id="KW-0175">Coiled coil</keyword>
<evidence type="ECO:0000256" key="6">
    <source>
        <dbReference type="SAM" id="SignalP"/>
    </source>
</evidence>
<dbReference type="GO" id="GO:0005576">
    <property type="term" value="C:extracellular region"/>
    <property type="evidence" value="ECO:0007669"/>
    <property type="project" value="UniProtKB-SubCell"/>
</dbReference>
<dbReference type="AlphaFoldDB" id="A0A9P9YHF1"/>
<keyword evidence="5" id="KW-0472">Membrane</keyword>
<accession>A0A9P9YHF1</accession>
<dbReference type="PANTHER" id="PTHR21066">
    <property type="entry name" value="ODORANT-BINDING PROTEIN 59A-RELATED"/>
    <property type="match status" value="1"/>
</dbReference>
<gene>
    <name evidence="7" type="ORF">M5D96_010345</name>
</gene>
<evidence type="ECO:0000256" key="5">
    <source>
        <dbReference type="SAM" id="Phobius"/>
    </source>
</evidence>
<dbReference type="EMBL" id="JAMKOV010000014">
    <property type="protein sequence ID" value="KAI8037029.1"/>
    <property type="molecule type" value="Genomic_DNA"/>
</dbReference>
<keyword evidence="8" id="KW-1185">Reference proteome</keyword>
<feature type="transmembrane region" description="Helical" evidence="5">
    <location>
        <begin position="251"/>
        <end position="270"/>
    </location>
</feature>
<evidence type="ECO:0000256" key="1">
    <source>
        <dbReference type="ARBA" id="ARBA00004613"/>
    </source>
</evidence>
<keyword evidence="5" id="KW-0812">Transmembrane</keyword>
<keyword evidence="6" id="KW-0732">Signal</keyword>
<comment type="caution">
    <text evidence="7">The sequence shown here is derived from an EMBL/GenBank/DDBJ whole genome shotgun (WGS) entry which is preliminary data.</text>
</comment>
<organism evidence="7 8">
    <name type="scientific">Drosophila gunungcola</name>
    <name type="common">fruit fly</name>
    <dbReference type="NCBI Taxonomy" id="103775"/>
    <lineage>
        <taxon>Eukaryota</taxon>
        <taxon>Metazoa</taxon>
        <taxon>Ecdysozoa</taxon>
        <taxon>Arthropoda</taxon>
        <taxon>Hexapoda</taxon>
        <taxon>Insecta</taxon>
        <taxon>Pterygota</taxon>
        <taxon>Neoptera</taxon>
        <taxon>Endopterygota</taxon>
        <taxon>Diptera</taxon>
        <taxon>Brachycera</taxon>
        <taxon>Muscomorpha</taxon>
        <taxon>Ephydroidea</taxon>
        <taxon>Drosophilidae</taxon>
        <taxon>Drosophila</taxon>
        <taxon>Sophophora</taxon>
    </lineage>
</organism>
<evidence type="ECO:0000256" key="2">
    <source>
        <dbReference type="ARBA" id="ARBA00008098"/>
    </source>
</evidence>
<proteinExistence type="inferred from homology"/>
<keyword evidence="5" id="KW-1133">Transmembrane helix</keyword>
<feature type="coiled-coil region" evidence="4">
    <location>
        <begin position="179"/>
        <end position="206"/>
    </location>
</feature>
<comment type="subcellular location">
    <subcellularLocation>
        <location evidence="1">Secreted</location>
    </subcellularLocation>
</comment>
<evidence type="ECO:0000313" key="7">
    <source>
        <dbReference type="EMBL" id="KAI8037029.1"/>
    </source>
</evidence>